<dbReference type="Gene3D" id="1.10.30.50">
    <property type="match status" value="1"/>
</dbReference>
<keyword evidence="3" id="KW-1185">Reference proteome</keyword>
<comment type="caution">
    <text evidence="2">The sequence shown here is derived from an EMBL/GenBank/DDBJ whole genome shotgun (WGS) entry which is preliminary data.</text>
</comment>
<organism evidence="2 3">
    <name type="scientific">Anaerobacillus alkalilacustris</name>
    <dbReference type="NCBI Taxonomy" id="393763"/>
    <lineage>
        <taxon>Bacteria</taxon>
        <taxon>Bacillati</taxon>
        <taxon>Bacillota</taxon>
        <taxon>Bacilli</taxon>
        <taxon>Bacillales</taxon>
        <taxon>Bacillaceae</taxon>
        <taxon>Anaerobacillus</taxon>
    </lineage>
</organism>
<evidence type="ECO:0000313" key="2">
    <source>
        <dbReference type="EMBL" id="OIJ16349.1"/>
    </source>
</evidence>
<dbReference type="OrthoDB" id="9793236at2"/>
<dbReference type="PROSITE" id="PS50878">
    <property type="entry name" value="RT_POL"/>
    <property type="match status" value="1"/>
</dbReference>
<dbReference type="EMBL" id="MLQR01000010">
    <property type="protein sequence ID" value="OIJ16349.1"/>
    <property type="molecule type" value="Genomic_DNA"/>
</dbReference>
<dbReference type="CDD" id="cd00085">
    <property type="entry name" value="HNHc"/>
    <property type="match status" value="1"/>
</dbReference>
<dbReference type="InterPro" id="IPR043502">
    <property type="entry name" value="DNA/RNA_pol_sf"/>
</dbReference>
<reference evidence="2 3" key="1">
    <citation type="submission" date="2016-10" db="EMBL/GenBank/DDBJ databases">
        <title>Draft genome sequences of four alkaliphilic bacteria belonging to the Anaerobacillus genus.</title>
        <authorList>
            <person name="Bassil N.M."/>
            <person name="Lloyd J.R."/>
        </authorList>
    </citation>
    <scope>NUCLEOTIDE SEQUENCE [LARGE SCALE GENOMIC DNA]</scope>
    <source>
        <strain evidence="2 3">DSM 18345</strain>
    </source>
</reference>
<accession>A0A1S2LV09</accession>
<dbReference type="SUPFAM" id="SSF56672">
    <property type="entry name" value="DNA/RNA polymerases"/>
    <property type="match status" value="1"/>
</dbReference>
<feature type="domain" description="Reverse transcriptase" evidence="1">
    <location>
        <begin position="1"/>
        <end position="64"/>
    </location>
</feature>
<gene>
    <name evidence="2" type="ORF">BKP37_06395</name>
</gene>
<protein>
    <recommendedName>
        <fullName evidence="1">Reverse transcriptase domain-containing protein</fullName>
    </recommendedName>
</protein>
<proteinExistence type="predicted"/>
<evidence type="ECO:0000313" key="3">
    <source>
        <dbReference type="Proteomes" id="UP000179524"/>
    </source>
</evidence>
<name>A0A1S2LV09_9BACI</name>
<dbReference type="AlphaFoldDB" id="A0A1S2LV09"/>
<evidence type="ECO:0000259" key="1">
    <source>
        <dbReference type="PROSITE" id="PS50878"/>
    </source>
</evidence>
<dbReference type="Proteomes" id="UP000179524">
    <property type="component" value="Unassembled WGS sequence"/>
</dbReference>
<sequence length="327" mass="38834">MKEGYIVRYADDFKIFARDPHSAKKWYHAVRQYLKDRLKLDISHEKSKIINTRKGKSKFLGYTLYAIKKSDKWVCNSNIRKKKKLEIKTKAKELIKKIQKSPTAQNVLLYNSFILGIHNYFKYVTNVNLDMQRIAYDLSMTLFNRFKNIGVRERPINAPPSYEKFYKSNYTTYKICGIYLYPLADIRTKVAKSFSNKRSFYSKDGRAPIHKYLAPEVSYEIHKLLISNIPNGTMEYLDYRISRYSMKMGKCEITNEFIYAHEVHCHHFKPKKLGGTDEFKNLRIIKNDVHKLIHATNKETIIKYLKQLKLDSDQMKKVNQYRKSVIY</sequence>
<dbReference type="InterPro" id="IPR003615">
    <property type="entry name" value="HNH_nuc"/>
</dbReference>
<dbReference type="InterPro" id="IPR000477">
    <property type="entry name" value="RT_dom"/>
</dbReference>